<dbReference type="GO" id="GO:0017136">
    <property type="term" value="F:histone deacetylase activity, NAD-dependent"/>
    <property type="evidence" value="ECO:0007669"/>
    <property type="project" value="TreeGrafter"/>
</dbReference>
<dbReference type="Gene3D" id="3.30.1600.10">
    <property type="entry name" value="SIR2/SIRT2 'Small Domain"/>
    <property type="match status" value="1"/>
</dbReference>
<protein>
    <submittedName>
        <fullName evidence="5">NAD-dependent protein deacetylase of SIR2 family</fullName>
    </submittedName>
</protein>
<name>A0A090TXE1_9VIBR</name>
<evidence type="ECO:0000313" key="6">
    <source>
        <dbReference type="Proteomes" id="UP000029224"/>
    </source>
</evidence>
<dbReference type="AlphaFoldDB" id="A0A090TXE1"/>
<dbReference type="InterPro" id="IPR026590">
    <property type="entry name" value="Ssirtuin_cat_dom"/>
</dbReference>
<proteinExistence type="predicted"/>
<dbReference type="SUPFAM" id="SSF52467">
    <property type="entry name" value="DHS-like NAD/FAD-binding domain"/>
    <property type="match status" value="1"/>
</dbReference>
<reference evidence="5 6" key="2">
    <citation type="submission" date="2014-09" db="EMBL/GenBank/DDBJ databases">
        <authorList>
            <consortium name="NBRP consortium"/>
            <person name="Sawabe T."/>
            <person name="Meirelles P."/>
            <person name="Nakanishi M."/>
            <person name="Sayaka M."/>
            <person name="Hattori M."/>
            <person name="Ohkuma M."/>
        </authorList>
    </citation>
    <scope>NUCLEOTIDE SEQUENCE [LARGE SCALE GENOMIC DNA]</scope>
    <source>
        <strain evidence="5 6">JCM 19240</strain>
    </source>
</reference>
<dbReference type="EMBL" id="BBMT01000007">
    <property type="protein sequence ID" value="GAL35532.1"/>
    <property type="molecule type" value="Genomic_DNA"/>
</dbReference>
<keyword evidence="3" id="KW-0862">Zinc</keyword>
<keyword evidence="2" id="KW-0520">NAD</keyword>
<evidence type="ECO:0000256" key="3">
    <source>
        <dbReference type="PROSITE-ProRule" id="PRU00236"/>
    </source>
</evidence>
<evidence type="ECO:0000256" key="2">
    <source>
        <dbReference type="ARBA" id="ARBA00023027"/>
    </source>
</evidence>
<feature type="binding site" evidence="3">
    <location>
        <position position="137"/>
    </location>
    <ligand>
        <name>Zn(2+)</name>
        <dbReference type="ChEBI" id="CHEBI:29105"/>
    </ligand>
</feature>
<reference evidence="5 6" key="1">
    <citation type="submission" date="2014-09" db="EMBL/GenBank/DDBJ databases">
        <title>Vibrio maritimus JCM 19240. (C210) whole genome shotgun sequence.</title>
        <authorList>
            <person name="Sawabe T."/>
            <person name="Meirelles P."/>
            <person name="Nakanishi M."/>
            <person name="Sayaka M."/>
            <person name="Hattori M."/>
            <person name="Ohkuma M."/>
        </authorList>
    </citation>
    <scope>NUCLEOTIDE SEQUENCE [LARGE SCALE GENOMIC DNA]</scope>
    <source>
        <strain evidence="5 6">JCM 19240</strain>
    </source>
</reference>
<evidence type="ECO:0000313" key="5">
    <source>
        <dbReference type="EMBL" id="GAL35532.1"/>
    </source>
</evidence>
<feature type="binding site" evidence="3">
    <location>
        <position position="175"/>
    </location>
    <ligand>
        <name>Zn(2+)</name>
        <dbReference type="ChEBI" id="CHEBI:29105"/>
    </ligand>
</feature>
<sequence length="281" mass="32254">MSTVDKMKRIAEKLAQADAVLIGAGAGLSAAAGINYLDEQRFAEVFPGWVKKGFTAQYQLMGYPYWTQLEQWGYYKAHLEYVYFGQQHNPLYQRLFDLVKDKDYFVMTSNVDGLFYKNGFDKSRLYTPQGDYGKIQCTVPCSQQVWDIAPFLQAMTPFYDRHEQVLTDERGIPKCPNCGSHMFIHARIDGSFIDSEHEREYRNLMTWLNKNANNQVLLLDLGSGFNTPTVIRLPMENLTQTMPNAHLVRVNLEHDEVSLDIPHKASLFKQDIKGFISELTA</sequence>
<dbReference type="GO" id="GO:0070403">
    <property type="term" value="F:NAD+ binding"/>
    <property type="evidence" value="ECO:0007669"/>
    <property type="project" value="TreeGrafter"/>
</dbReference>
<dbReference type="InterPro" id="IPR050134">
    <property type="entry name" value="NAD-dep_sirtuin_deacylases"/>
</dbReference>
<feature type="binding site" evidence="3">
    <location>
        <position position="178"/>
    </location>
    <ligand>
        <name>Zn(2+)</name>
        <dbReference type="ChEBI" id="CHEBI:29105"/>
    </ligand>
</feature>
<feature type="binding site" evidence="3">
    <location>
        <position position="141"/>
    </location>
    <ligand>
        <name>Zn(2+)</name>
        <dbReference type="ChEBI" id="CHEBI:29105"/>
    </ligand>
</feature>
<evidence type="ECO:0000256" key="1">
    <source>
        <dbReference type="ARBA" id="ARBA00022679"/>
    </source>
</evidence>
<comment type="caution">
    <text evidence="5">The sequence shown here is derived from an EMBL/GenBank/DDBJ whole genome shotgun (WGS) entry which is preliminary data.</text>
</comment>
<keyword evidence="3" id="KW-0479">Metal-binding</keyword>
<dbReference type="GO" id="GO:0046872">
    <property type="term" value="F:metal ion binding"/>
    <property type="evidence" value="ECO:0007669"/>
    <property type="project" value="UniProtKB-KW"/>
</dbReference>
<dbReference type="OrthoDB" id="9800582at2"/>
<feature type="domain" description="Deacetylase sirtuin-type" evidence="4">
    <location>
        <begin position="1"/>
        <end position="281"/>
    </location>
</feature>
<organism evidence="5 6">
    <name type="scientific">Vibrio maritimus</name>
    <dbReference type="NCBI Taxonomy" id="990268"/>
    <lineage>
        <taxon>Bacteria</taxon>
        <taxon>Pseudomonadati</taxon>
        <taxon>Pseudomonadota</taxon>
        <taxon>Gammaproteobacteria</taxon>
        <taxon>Vibrionales</taxon>
        <taxon>Vibrionaceae</taxon>
        <taxon>Vibrio</taxon>
    </lineage>
</organism>
<dbReference type="Proteomes" id="UP000029224">
    <property type="component" value="Unassembled WGS sequence"/>
</dbReference>
<keyword evidence="6" id="KW-1185">Reference proteome</keyword>
<accession>A0A090TXE1</accession>
<dbReference type="Gene3D" id="3.40.50.1220">
    <property type="entry name" value="TPP-binding domain"/>
    <property type="match status" value="1"/>
</dbReference>
<comment type="caution">
    <text evidence="3">Lacks conserved residue(s) required for the propagation of feature annotation.</text>
</comment>
<dbReference type="PANTHER" id="PTHR11085:SF10">
    <property type="entry name" value="NAD-DEPENDENT PROTEIN DEACYLASE SIRTUIN-5, MITOCHONDRIAL-RELATED"/>
    <property type="match status" value="1"/>
</dbReference>
<dbReference type="InterPro" id="IPR029035">
    <property type="entry name" value="DHS-like_NAD/FAD-binding_dom"/>
</dbReference>
<dbReference type="PROSITE" id="PS50305">
    <property type="entry name" value="SIRTUIN"/>
    <property type="match status" value="1"/>
</dbReference>
<evidence type="ECO:0000259" key="4">
    <source>
        <dbReference type="PROSITE" id="PS50305"/>
    </source>
</evidence>
<dbReference type="InterPro" id="IPR026591">
    <property type="entry name" value="Sirtuin_cat_small_dom_sf"/>
</dbReference>
<gene>
    <name evidence="5" type="ORF">JCM19240_379</name>
</gene>
<dbReference type="PANTHER" id="PTHR11085">
    <property type="entry name" value="NAD-DEPENDENT PROTEIN DEACYLASE SIRTUIN-5, MITOCHONDRIAL-RELATED"/>
    <property type="match status" value="1"/>
</dbReference>
<keyword evidence="1" id="KW-0808">Transferase</keyword>